<dbReference type="PANTHER" id="PTHR19972:SF10">
    <property type="entry name" value="CALBINDIN-32"/>
    <property type="match status" value="1"/>
</dbReference>
<evidence type="ECO:0000256" key="1">
    <source>
        <dbReference type="ARBA" id="ARBA00022837"/>
    </source>
</evidence>
<name>A0A0V0QZF9_PSEPJ</name>
<protein>
    <recommendedName>
        <fullName evidence="2">EF-hand domain-containing protein</fullName>
    </recommendedName>
</protein>
<dbReference type="InterPro" id="IPR011992">
    <property type="entry name" value="EF-hand-dom_pair"/>
</dbReference>
<evidence type="ECO:0000259" key="2">
    <source>
        <dbReference type="PROSITE" id="PS50222"/>
    </source>
</evidence>
<dbReference type="CDD" id="cd00051">
    <property type="entry name" value="EFh"/>
    <property type="match status" value="1"/>
</dbReference>
<dbReference type="GO" id="GO:0051480">
    <property type="term" value="P:regulation of cytosolic calcium ion concentration"/>
    <property type="evidence" value="ECO:0007669"/>
    <property type="project" value="TreeGrafter"/>
</dbReference>
<dbReference type="GO" id="GO:0005829">
    <property type="term" value="C:cytosol"/>
    <property type="evidence" value="ECO:0007669"/>
    <property type="project" value="TreeGrafter"/>
</dbReference>
<proteinExistence type="predicted"/>
<dbReference type="Gene3D" id="1.10.238.10">
    <property type="entry name" value="EF-hand"/>
    <property type="match status" value="2"/>
</dbReference>
<feature type="domain" description="EF-hand" evidence="2">
    <location>
        <begin position="17"/>
        <end position="52"/>
    </location>
</feature>
<dbReference type="AlphaFoldDB" id="A0A0V0QZF9"/>
<dbReference type="PROSITE" id="PS50222">
    <property type="entry name" value="EF_HAND_2"/>
    <property type="match status" value="4"/>
</dbReference>
<dbReference type="Pfam" id="PF13499">
    <property type="entry name" value="EF-hand_7"/>
    <property type="match status" value="2"/>
</dbReference>
<evidence type="ECO:0000313" key="4">
    <source>
        <dbReference type="Proteomes" id="UP000054937"/>
    </source>
</evidence>
<gene>
    <name evidence="3" type="ORF">PPERSA_06900</name>
</gene>
<feature type="domain" description="EF-hand" evidence="2">
    <location>
        <begin position="121"/>
        <end position="156"/>
    </location>
</feature>
<sequence>MDNRQGNNYQGITDLEGAKAVARRIFEQYDKEKKGEINTTDTIPMIVEAYRSFNFQFSPQTQDINAYYKILDRNGDGRITYDDIEQTCIRYLCPSAQLTPQGTQYQEQQKQQKRISQQAQRHLDVAERLFARFDKDNSGYLDTQEVRHLLAATYQEMGMPNFTPSDDDVTVWIRMTDTNNDGRISLEEYKTVVMNSLRRAGFQVEELDGPQY</sequence>
<dbReference type="PANTHER" id="PTHR19972">
    <property type="entry name" value="CALBINDIN"/>
    <property type="match status" value="1"/>
</dbReference>
<feature type="domain" description="EF-hand" evidence="2">
    <location>
        <begin position="59"/>
        <end position="94"/>
    </location>
</feature>
<reference evidence="3 4" key="1">
    <citation type="journal article" date="2015" name="Sci. Rep.">
        <title>Genome of the facultative scuticociliatosis pathogen Pseudocohnilembus persalinus provides insight into its virulence through horizontal gene transfer.</title>
        <authorList>
            <person name="Xiong J."/>
            <person name="Wang G."/>
            <person name="Cheng J."/>
            <person name="Tian M."/>
            <person name="Pan X."/>
            <person name="Warren A."/>
            <person name="Jiang C."/>
            <person name="Yuan D."/>
            <person name="Miao W."/>
        </authorList>
    </citation>
    <scope>NUCLEOTIDE SEQUENCE [LARGE SCALE GENOMIC DNA]</scope>
    <source>
        <strain evidence="3">36N120E</strain>
    </source>
</reference>
<dbReference type="OMA" id="INAYYKI"/>
<dbReference type="InterPro" id="IPR051001">
    <property type="entry name" value="Calbindin_Ca-bind"/>
</dbReference>
<evidence type="ECO:0000313" key="3">
    <source>
        <dbReference type="EMBL" id="KRX07285.1"/>
    </source>
</evidence>
<dbReference type="GO" id="GO:0005509">
    <property type="term" value="F:calcium ion binding"/>
    <property type="evidence" value="ECO:0007669"/>
    <property type="project" value="InterPro"/>
</dbReference>
<keyword evidence="1" id="KW-0106">Calcium</keyword>
<dbReference type="PROSITE" id="PS00018">
    <property type="entry name" value="EF_HAND_1"/>
    <property type="match status" value="3"/>
</dbReference>
<feature type="domain" description="EF-hand" evidence="2">
    <location>
        <begin position="164"/>
        <end position="199"/>
    </location>
</feature>
<dbReference type="GO" id="GO:0005634">
    <property type="term" value="C:nucleus"/>
    <property type="evidence" value="ECO:0007669"/>
    <property type="project" value="TreeGrafter"/>
</dbReference>
<dbReference type="SUPFAM" id="SSF47473">
    <property type="entry name" value="EF-hand"/>
    <property type="match status" value="1"/>
</dbReference>
<dbReference type="EMBL" id="LDAU01000084">
    <property type="protein sequence ID" value="KRX07285.1"/>
    <property type="molecule type" value="Genomic_DNA"/>
</dbReference>
<keyword evidence="4" id="KW-1185">Reference proteome</keyword>
<dbReference type="InParanoid" id="A0A0V0QZF9"/>
<dbReference type="SMART" id="SM00054">
    <property type="entry name" value="EFh"/>
    <property type="match status" value="4"/>
</dbReference>
<organism evidence="3 4">
    <name type="scientific">Pseudocohnilembus persalinus</name>
    <name type="common">Ciliate</name>
    <dbReference type="NCBI Taxonomy" id="266149"/>
    <lineage>
        <taxon>Eukaryota</taxon>
        <taxon>Sar</taxon>
        <taxon>Alveolata</taxon>
        <taxon>Ciliophora</taxon>
        <taxon>Intramacronucleata</taxon>
        <taxon>Oligohymenophorea</taxon>
        <taxon>Scuticociliatia</taxon>
        <taxon>Philasterida</taxon>
        <taxon>Pseudocohnilembidae</taxon>
        <taxon>Pseudocohnilembus</taxon>
    </lineage>
</organism>
<comment type="caution">
    <text evidence="3">The sequence shown here is derived from an EMBL/GenBank/DDBJ whole genome shotgun (WGS) entry which is preliminary data.</text>
</comment>
<dbReference type="OrthoDB" id="191686at2759"/>
<dbReference type="InterPro" id="IPR018247">
    <property type="entry name" value="EF_Hand_1_Ca_BS"/>
</dbReference>
<accession>A0A0V0QZF9</accession>
<dbReference type="Proteomes" id="UP000054937">
    <property type="component" value="Unassembled WGS sequence"/>
</dbReference>
<dbReference type="InterPro" id="IPR002048">
    <property type="entry name" value="EF_hand_dom"/>
</dbReference>